<reference evidence="2" key="1">
    <citation type="journal article" date="2015" name="J. Eukaryot. Microbiol.">
        <title>Chloroplast Genome Evolution in the Euglenaceae.</title>
        <authorList>
            <person name="Bennett M.S."/>
            <person name="Triemer R.E."/>
        </authorList>
    </citation>
    <scope>NUCLEOTIDE SEQUENCE</scope>
    <source>
        <strain evidence="2">SAG 10.88</strain>
    </source>
</reference>
<dbReference type="Pfam" id="PF13655">
    <property type="entry name" value="RVT_N"/>
    <property type="match status" value="1"/>
</dbReference>
<dbReference type="RefSeq" id="YP_009145369.1">
    <property type="nucleotide sequence ID" value="NC_027286.1"/>
</dbReference>
<keyword evidence="2" id="KW-0150">Chloroplast</keyword>
<dbReference type="GeneID" id="24571244"/>
<dbReference type="AlphaFoldDB" id="A0A0G3SFD1"/>
<dbReference type="EMBL" id="KP410781">
    <property type="protein sequence ID" value="AKL38994.1"/>
    <property type="molecule type" value="Genomic_DNA"/>
</dbReference>
<sequence length="453" mass="53425">MRFVMFFVNFSWQKYFKNIFRLQKRLFKIGFFNDIKKCLMFQRLILRSNSARILSIRYVTQISMDKKFAGIDGKVSLSFNDRFELNEYLRCNFNNWQPQSLKKVSFIEKNGIIKSLKLSTIADRAWQYLILFSIEPVHEATFNICNFGFRRSRFIHELQRVLILNLEKQSLGFQKRILIVNFKGISNFLNKNLLVKNIVAPRGIKIGIFKSLTLGLSLFFDSSNQNVFNLSSFLLNVALGGVDNIHYSLRFGYNILFILKPLDNEKLILKKLESFFINSGMQGISYSVFFSSTLNGFDFLGWYFKVFKNGDFICVPSNNNYQNFLKRIKLILNNSNYGATVKSAKIFPLTKDWKMYHRFCNLTASRFSLFFLKKRAFKVFNQESKQDSYSTKRLINKCFYELNPNNKNMADFGIMKSPFYGHLTFWVNSFYFNPLSSLNYRSIFFCIHCGMRF</sequence>
<feature type="domain" description="Reverse transcriptase N-terminal" evidence="1">
    <location>
        <begin position="10"/>
        <end position="87"/>
    </location>
</feature>
<gene>
    <name evidence="2" type="primary">ycf13</name>
</gene>
<accession>A0A0G3SFD1</accession>
<proteinExistence type="predicted"/>
<evidence type="ECO:0000313" key="2">
    <source>
        <dbReference type="EMBL" id="AKL38994.1"/>
    </source>
</evidence>
<name>A0A0G3SFD1_9EUGL</name>
<keyword evidence="2" id="KW-0934">Plastid</keyword>
<protein>
    <submittedName>
        <fullName evidence="2">Ycf13</fullName>
    </submittedName>
</protein>
<geneLocation type="chloroplast" evidence="2"/>
<evidence type="ECO:0000259" key="1">
    <source>
        <dbReference type="Pfam" id="PF13655"/>
    </source>
</evidence>
<dbReference type="InterPro" id="IPR025960">
    <property type="entry name" value="RVT_N"/>
</dbReference>
<organism evidence="2">
    <name type="scientific">Cryptoglena skujai</name>
    <dbReference type="NCBI Taxonomy" id="161229"/>
    <lineage>
        <taxon>Eukaryota</taxon>
        <taxon>Discoba</taxon>
        <taxon>Euglenozoa</taxon>
        <taxon>Euglenida</taxon>
        <taxon>Spirocuta</taxon>
        <taxon>Euglenophyceae</taxon>
        <taxon>Euglenales</taxon>
        <taxon>Euglenaceae</taxon>
        <taxon>Cryptoglena</taxon>
    </lineage>
</organism>